<keyword evidence="2 6" id="KW-0288">FMN</keyword>
<comment type="caution">
    <text evidence="8">The sequence shown here is derived from an EMBL/GenBank/DDBJ whole genome shotgun (WGS) entry which is preliminary data.</text>
</comment>
<sequence>MQNTLPTPPTLRVLRVDASARVEGSITRQLADLMISGLQERVADVTVTRRDVAQGLPYVDTAWVNANFIDPASRSEAHRESLSGSDALVAEVMNADVWVIGVPIYNFGVPASLKAWIDQIARARLTFHYTDQGPQGLLTGKKVYILTATGGTEVGSEIDFATPWLKFVLGFLGITDVEVIAADRGMMRGDAARAHATLRIDHLLARDWPALAAA</sequence>
<dbReference type="InterPro" id="IPR003680">
    <property type="entry name" value="Flavodoxin_fold"/>
</dbReference>
<gene>
    <name evidence="6" type="primary">azoR</name>
    <name evidence="8" type="ORF">GZ085_12955</name>
</gene>
<dbReference type="GO" id="GO:0010181">
    <property type="term" value="F:FMN binding"/>
    <property type="evidence" value="ECO:0007669"/>
    <property type="project" value="UniProtKB-UniRule"/>
</dbReference>
<dbReference type="HAMAP" id="MF_01216">
    <property type="entry name" value="Azoreductase_type1"/>
    <property type="match status" value="1"/>
</dbReference>
<dbReference type="PANTHER" id="PTHR43741">
    <property type="entry name" value="FMN-DEPENDENT NADH-AZOREDUCTASE 1"/>
    <property type="match status" value="1"/>
</dbReference>
<keyword evidence="1 6" id="KW-0285">Flavoprotein</keyword>
<comment type="function">
    <text evidence="6">Quinone reductase that provides resistance to thiol-specific stress caused by electrophilic quinones.</text>
</comment>
<evidence type="ECO:0000259" key="7">
    <source>
        <dbReference type="Pfam" id="PF02525"/>
    </source>
</evidence>
<evidence type="ECO:0000313" key="9">
    <source>
        <dbReference type="Proteomes" id="UP000483432"/>
    </source>
</evidence>
<evidence type="ECO:0000256" key="3">
    <source>
        <dbReference type="ARBA" id="ARBA00023002"/>
    </source>
</evidence>
<comment type="function">
    <text evidence="6">Also exhibits azoreductase activity. Catalyzes the reductive cleavage of the azo bond in aromatic azo compounds to the corresponding amines.</text>
</comment>
<dbReference type="GO" id="GO:0016655">
    <property type="term" value="F:oxidoreductase activity, acting on NAD(P)H, quinone or similar compound as acceptor"/>
    <property type="evidence" value="ECO:0007669"/>
    <property type="project" value="InterPro"/>
</dbReference>
<evidence type="ECO:0000256" key="4">
    <source>
        <dbReference type="ARBA" id="ARBA00023027"/>
    </source>
</evidence>
<evidence type="ECO:0000256" key="1">
    <source>
        <dbReference type="ARBA" id="ARBA00022630"/>
    </source>
</evidence>
<comment type="catalytic activity">
    <reaction evidence="6">
        <text>2 a quinone + NADH + H(+) = 2 a 1,4-benzosemiquinone + NAD(+)</text>
        <dbReference type="Rhea" id="RHEA:65952"/>
        <dbReference type="ChEBI" id="CHEBI:15378"/>
        <dbReference type="ChEBI" id="CHEBI:57540"/>
        <dbReference type="ChEBI" id="CHEBI:57945"/>
        <dbReference type="ChEBI" id="CHEBI:132124"/>
        <dbReference type="ChEBI" id="CHEBI:134225"/>
    </reaction>
</comment>
<keyword evidence="3 6" id="KW-0560">Oxidoreductase</keyword>
<organism evidence="8 9">
    <name type="scientific">Sulfuriferula multivorans</name>
    <dbReference type="NCBI Taxonomy" id="1559896"/>
    <lineage>
        <taxon>Bacteria</taxon>
        <taxon>Pseudomonadati</taxon>
        <taxon>Pseudomonadota</taxon>
        <taxon>Betaproteobacteria</taxon>
        <taxon>Nitrosomonadales</taxon>
        <taxon>Sulfuricellaceae</taxon>
        <taxon>Sulfuriferula</taxon>
    </lineage>
</organism>
<evidence type="ECO:0000256" key="6">
    <source>
        <dbReference type="HAMAP-Rule" id="MF_01216"/>
    </source>
</evidence>
<protein>
    <recommendedName>
        <fullName evidence="6">FMN dependent NADH:quinone oxidoreductase</fullName>
        <ecNumber evidence="6">1.6.5.-</ecNumber>
    </recommendedName>
    <alternativeName>
        <fullName evidence="6">Azo-dye reductase</fullName>
    </alternativeName>
    <alternativeName>
        <fullName evidence="6">FMN-dependent NADH-azo compound oxidoreductase</fullName>
    </alternativeName>
    <alternativeName>
        <fullName evidence="6">FMN-dependent NADH-azoreductase</fullName>
        <ecNumber evidence="6">1.7.1.17</ecNumber>
    </alternativeName>
</protein>
<keyword evidence="4 6" id="KW-0520">NAD</keyword>
<dbReference type="InterPro" id="IPR050104">
    <property type="entry name" value="FMN-dep_NADH:Q_OxRdtase_AzoR1"/>
</dbReference>
<accession>A0A7C9P9B4</accession>
<reference evidence="8 9" key="1">
    <citation type="submission" date="2019-09" db="EMBL/GenBank/DDBJ databases">
        <title>H2 Metabolism Revealed by Metagenomic Analysis in Subglacial Sediment of East Antarctica.</title>
        <authorList>
            <person name="Yang Z."/>
            <person name="Zhang Y."/>
            <person name="Lv Y."/>
            <person name="Yan W."/>
            <person name="Xiao X."/>
            <person name="Sun B."/>
            <person name="Ma H."/>
        </authorList>
    </citation>
    <scope>NUCLEOTIDE SEQUENCE [LARGE SCALE GENOMIC DNA]</scope>
    <source>
        <strain evidence="8">Bin2_2</strain>
    </source>
</reference>
<dbReference type="Gene3D" id="3.40.50.360">
    <property type="match status" value="1"/>
</dbReference>
<feature type="domain" description="Flavodoxin-like fold" evidence="7">
    <location>
        <begin position="12"/>
        <end position="200"/>
    </location>
</feature>
<dbReference type="InterPro" id="IPR023048">
    <property type="entry name" value="NADH:quinone_OxRdtase_FMN_depd"/>
</dbReference>
<evidence type="ECO:0000256" key="2">
    <source>
        <dbReference type="ARBA" id="ARBA00022643"/>
    </source>
</evidence>
<dbReference type="SUPFAM" id="SSF52218">
    <property type="entry name" value="Flavoproteins"/>
    <property type="match status" value="1"/>
</dbReference>
<dbReference type="EC" id="1.7.1.17" evidence="6"/>
<dbReference type="GO" id="GO:0016652">
    <property type="term" value="F:oxidoreductase activity, acting on NAD(P)H as acceptor"/>
    <property type="evidence" value="ECO:0007669"/>
    <property type="project" value="UniProtKB-UniRule"/>
</dbReference>
<dbReference type="GO" id="GO:0009055">
    <property type="term" value="F:electron transfer activity"/>
    <property type="evidence" value="ECO:0007669"/>
    <property type="project" value="UniProtKB-UniRule"/>
</dbReference>
<dbReference type="Proteomes" id="UP000483432">
    <property type="component" value="Unassembled WGS sequence"/>
</dbReference>
<comment type="catalytic activity">
    <reaction evidence="5">
        <text>N,N-dimethyl-1,4-phenylenediamine + anthranilate + 2 NAD(+) = 2-(4-dimethylaminophenyl)diazenylbenzoate + 2 NADH + 2 H(+)</text>
        <dbReference type="Rhea" id="RHEA:55872"/>
        <dbReference type="ChEBI" id="CHEBI:15378"/>
        <dbReference type="ChEBI" id="CHEBI:15783"/>
        <dbReference type="ChEBI" id="CHEBI:16567"/>
        <dbReference type="ChEBI" id="CHEBI:57540"/>
        <dbReference type="ChEBI" id="CHEBI:57945"/>
        <dbReference type="ChEBI" id="CHEBI:71579"/>
        <dbReference type="EC" id="1.7.1.17"/>
    </reaction>
    <physiologicalReaction direction="right-to-left" evidence="5">
        <dbReference type="Rhea" id="RHEA:55874"/>
    </physiologicalReaction>
</comment>
<dbReference type="AlphaFoldDB" id="A0A7C9P9B4"/>
<evidence type="ECO:0000256" key="5">
    <source>
        <dbReference type="ARBA" id="ARBA00048542"/>
    </source>
</evidence>
<evidence type="ECO:0000313" key="8">
    <source>
        <dbReference type="EMBL" id="NDP49270.1"/>
    </source>
</evidence>
<comment type="similarity">
    <text evidence="6">Belongs to the azoreductase type 1 family.</text>
</comment>
<proteinExistence type="inferred from homology"/>
<dbReference type="PANTHER" id="PTHR43741:SF2">
    <property type="entry name" value="FMN-DEPENDENT NADH:QUINONE OXIDOREDUCTASE"/>
    <property type="match status" value="1"/>
</dbReference>
<dbReference type="InterPro" id="IPR029039">
    <property type="entry name" value="Flavoprotein-like_sf"/>
</dbReference>
<comment type="caution">
    <text evidence="6">Lacks conserved residue(s) required for the propagation of feature annotation.</text>
</comment>
<dbReference type="Pfam" id="PF02525">
    <property type="entry name" value="Flavodoxin_2"/>
    <property type="match status" value="1"/>
</dbReference>
<name>A0A7C9P9B4_9PROT</name>
<dbReference type="EMBL" id="JAAFGW010000238">
    <property type="protein sequence ID" value="NDP49270.1"/>
    <property type="molecule type" value="Genomic_DNA"/>
</dbReference>
<feature type="binding site" evidence="6">
    <location>
        <position position="19"/>
    </location>
    <ligand>
        <name>FMN</name>
        <dbReference type="ChEBI" id="CHEBI:58210"/>
    </ligand>
</feature>
<comment type="cofactor">
    <cofactor evidence="6">
        <name>FMN</name>
        <dbReference type="ChEBI" id="CHEBI:58210"/>
    </cofactor>
    <text evidence="6">Binds 1 FMN per subunit.</text>
</comment>
<dbReference type="EC" id="1.6.5.-" evidence="6"/>
<comment type="subunit">
    <text evidence="6">Homodimer.</text>
</comment>